<feature type="signal peptide" evidence="2">
    <location>
        <begin position="1"/>
        <end position="23"/>
    </location>
</feature>
<evidence type="ECO:0000313" key="4">
    <source>
        <dbReference type="EMBL" id="MDT0400297.1"/>
    </source>
</evidence>
<feature type="compositionally biased region" description="Acidic residues" evidence="1">
    <location>
        <begin position="49"/>
        <end position="69"/>
    </location>
</feature>
<dbReference type="Pfam" id="PF03413">
    <property type="entry name" value="PepSY"/>
    <property type="match status" value="2"/>
</dbReference>
<proteinExistence type="predicted"/>
<comment type="caution">
    <text evidence="4">The sequence shown here is derived from an EMBL/GenBank/DDBJ whole genome shotgun (WGS) entry which is preliminary data.</text>
</comment>
<accession>A0ABU2Q8E3</accession>
<feature type="compositionally biased region" description="Basic and acidic residues" evidence="1">
    <location>
        <begin position="70"/>
        <end position="82"/>
    </location>
</feature>
<protein>
    <submittedName>
        <fullName evidence="4">PepSY domain-containing protein</fullName>
    </submittedName>
</protein>
<gene>
    <name evidence="4" type="ORF">RM528_00345</name>
</gene>
<evidence type="ECO:0000256" key="1">
    <source>
        <dbReference type="SAM" id="MobiDB-lite"/>
    </source>
</evidence>
<evidence type="ECO:0000256" key="2">
    <source>
        <dbReference type="SAM" id="SignalP"/>
    </source>
</evidence>
<dbReference type="EMBL" id="JAVRFB010000001">
    <property type="protein sequence ID" value="MDT0400297.1"/>
    <property type="molecule type" value="Genomic_DNA"/>
</dbReference>
<name>A0ABU2Q8E3_9ACTN</name>
<feature type="chain" id="PRO_5045097666" evidence="2">
    <location>
        <begin position="24"/>
        <end position="223"/>
    </location>
</feature>
<dbReference type="InterPro" id="IPR025711">
    <property type="entry name" value="PepSY"/>
</dbReference>
<feature type="compositionally biased region" description="Basic and acidic residues" evidence="1">
    <location>
        <begin position="186"/>
        <end position="205"/>
    </location>
</feature>
<feature type="region of interest" description="Disordered" evidence="1">
    <location>
        <begin position="25"/>
        <end position="87"/>
    </location>
</feature>
<keyword evidence="2" id="KW-0732">Signal</keyword>
<evidence type="ECO:0000313" key="5">
    <source>
        <dbReference type="Proteomes" id="UP001180503"/>
    </source>
</evidence>
<feature type="domain" description="PepSY" evidence="3">
    <location>
        <begin position="86"/>
        <end position="140"/>
    </location>
</feature>
<organism evidence="4 5">
    <name type="scientific">Streptomyces edwardsiae</name>
    <dbReference type="NCBI Taxonomy" id="3075527"/>
    <lineage>
        <taxon>Bacteria</taxon>
        <taxon>Bacillati</taxon>
        <taxon>Actinomycetota</taxon>
        <taxon>Actinomycetes</taxon>
        <taxon>Kitasatosporales</taxon>
        <taxon>Streptomycetaceae</taxon>
        <taxon>Streptomyces</taxon>
    </lineage>
</organism>
<feature type="region of interest" description="Disordered" evidence="1">
    <location>
        <begin position="162"/>
        <end position="223"/>
    </location>
</feature>
<evidence type="ECO:0000259" key="3">
    <source>
        <dbReference type="Pfam" id="PF03413"/>
    </source>
</evidence>
<dbReference type="Proteomes" id="UP001180503">
    <property type="component" value="Unassembled WGS sequence"/>
</dbReference>
<feature type="compositionally biased region" description="Low complexity" evidence="1">
    <location>
        <begin position="162"/>
        <end position="171"/>
    </location>
</feature>
<feature type="domain" description="PepSY" evidence="3">
    <location>
        <begin position="159"/>
        <end position="213"/>
    </location>
</feature>
<reference evidence="5" key="1">
    <citation type="submission" date="2023-07" db="EMBL/GenBank/DDBJ databases">
        <title>30 novel species of actinomycetes from the DSMZ collection.</title>
        <authorList>
            <person name="Nouioui I."/>
        </authorList>
    </citation>
    <scope>NUCLEOTIDE SEQUENCE [LARGE SCALE GENOMIC DNA]</scope>
    <source>
        <strain evidence="5">DSM 41635</strain>
    </source>
</reference>
<sequence>MKRNIVIAVVTAAALVGGGTATAIAVSGDGDGGATPVALGEQRAGDDDGRGDDDRDERDDRGDDQDDRGDDGRGDDRDDRPASGDLTAAEAIAAALQHKPGTAVSAELDDGAWEVDVLGGGDTWHSVWIDPATGKVLGAERDDEDDADEVRAALKGTSVTAEQAAEAAAAEGVVTSVELDDDDERGWEAETRTARGGGDDREWRVNPDSGKVSADRGDDSDDD</sequence>
<dbReference type="Gene3D" id="3.10.450.40">
    <property type="match status" value="2"/>
</dbReference>
<dbReference type="RefSeq" id="WP_311709035.1">
    <property type="nucleotide sequence ID" value="NZ_JAVRFB010000001.1"/>
</dbReference>